<keyword evidence="2" id="KW-0812">Transmembrane</keyword>
<keyword evidence="2" id="KW-1133">Transmembrane helix</keyword>
<proteinExistence type="predicted"/>
<feature type="transmembrane region" description="Helical" evidence="2">
    <location>
        <begin position="12"/>
        <end position="32"/>
    </location>
</feature>
<name>A0A9P6G231_9FUNG</name>
<dbReference type="EMBL" id="JAABOA010000152">
    <property type="protein sequence ID" value="KAF9585599.1"/>
    <property type="molecule type" value="Genomic_DNA"/>
</dbReference>
<dbReference type="AlphaFoldDB" id="A0A9P6G231"/>
<sequence>MARAFDDDQPVVGMGFSIAITVFSLLGLLYCFRRASTLLPRGLNIPLQIFNGGSGASGDRLSRRGPIALSDDDLHGATGLDWEDVDAQLEEDGLIFRDGHDDDNDAVDLCLGEDEDGDSIDESEEVAASRPLTNMSRKKLGLGVRFKDDEEIDSFENEEEAMGRPLTDMSQKMPGFGVRFKDDEDDEDDEENGSFGENVSGEGRQVSSQQSEALGSYHDYDTDNDEDDHTKDDVARSRSA</sequence>
<reference evidence="3" key="1">
    <citation type="journal article" date="2020" name="Fungal Divers.">
        <title>Resolving the Mortierellaceae phylogeny through synthesis of multi-gene phylogenetics and phylogenomics.</title>
        <authorList>
            <person name="Vandepol N."/>
            <person name="Liber J."/>
            <person name="Desiro A."/>
            <person name="Na H."/>
            <person name="Kennedy M."/>
            <person name="Barry K."/>
            <person name="Grigoriev I.V."/>
            <person name="Miller A.N."/>
            <person name="O'Donnell K."/>
            <person name="Stajich J.E."/>
            <person name="Bonito G."/>
        </authorList>
    </citation>
    <scope>NUCLEOTIDE SEQUENCE</scope>
    <source>
        <strain evidence="3">KOD1015</strain>
    </source>
</reference>
<evidence type="ECO:0000256" key="2">
    <source>
        <dbReference type="SAM" id="Phobius"/>
    </source>
</evidence>
<keyword evidence="4" id="KW-1185">Reference proteome</keyword>
<evidence type="ECO:0000313" key="3">
    <source>
        <dbReference type="EMBL" id="KAF9585599.1"/>
    </source>
</evidence>
<feature type="compositionally biased region" description="Acidic residues" evidence="1">
    <location>
        <begin position="183"/>
        <end position="192"/>
    </location>
</feature>
<keyword evidence="2" id="KW-0472">Membrane</keyword>
<evidence type="ECO:0000256" key="1">
    <source>
        <dbReference type="SAM" id="MobiDB-lite"/>
    </source>
</evidence>
<comment type="caution">
    <text evidence="3">The sequence shown here is derived from an EMBL/GenBank/DDBJ whole genome shotgun (WGS) entry which is preliminary data.</text>
</comment>
<protein>
    <submittedName>
        <fullName evidence="3">Uncharacterized protein</fullName>
    </submittedName>
</protein>
<dbReference type="Proteomes" id="UP000780801">
    <property type="component" value="Unassembled WGS sequence"/>
</dbReference>
<feature type="compositionally biased region" description="Basic and acidic residues" evidence="1">
    <location>
        <begin position="228"/>
        <end position="240"/>
    </location>
</feature>
<organism evidence="3 4">
    <name type="scientific">Lunasporangiospora selenospora</name>
    <dbReference type="NCBI Taxonomy" id="979761"/>
    <lineage>
        <taxon>Eukaryota</taxon>
        <taxon>Fungi</taxon>
        <taxon>Fungi incertae sedis</taxon>
        <taxon>Mucoromycota</taxon>
        <taxon>Mortierellomycotina</taxon>
        <taxon>Mortierellomycetes</taxon>
        <taxon>Mortierellales</taxon>
        <taxon>Mortierellaceae</taxon>
        <taxon>Lunasporangiospora</taxon>
    </lineage>
</organism>
<gene>
    <name evidence="3" type="ORF">BGW38_001621</name>
</gene>
<accession>A0A9P6G231</accession>
<evidence type="ECO:0000313" key="4">
    <source>
        <dbReference type="Proteomes" id="UP000780801"/>
    </source>
</evidence>
<dbReference type="OrthoDB" id="2424872at2759"/>
<feature type="region of interest" description="Disordered" evidence="1">
    <location>
        <begin position="155"/>
        <end position="240"/>
    </location>
</feature>